<dbReference type="RefSeq" id="WP_129971002.1">
    <property type="nucleotide sequence ID" value="NZ_JACCEW010000006.1"/>
</dbReference>
<dbReference type="PIRSF" id="PIRSF015601">
    <property type="entry name" value="MTase_slr0722"/>
    <property type="match status" value="1"/>
</dbReference>
<comment type="similarity">
    <text evidence="2 12">Belongs to the RNA methyltransferase RsmE family.</text>
</comment>
<evidence type="ECO:0000256" key="8">
    <source>
        <dbReference type="ARBA" id="ARBA00022679"/>
    </source>
</evidence>
<dbReference type="InterPro" id="IPR029026">
    <property type="entry name" value="tRNA_m1G_MTases_N"/>
</dbReference>
<evidence type="ECO:0000313" key="15">
    <source>
        <dbReference type="EMBL" id="NYT38495.1"/>
    </source>
</evidence>
<dbReference type="GO" id="GO:0070042">
    <property type="term" value="F:rRNA (uridine-N3-)-methyltransferase activity"/>
    <property type="evidence" value="ECO:0007669"/>
    <property type="project" value="TreeGrafter"/>
</dbReference>
<dbReference type="Gene3D" id="2.40.240.20">
    <property type="entry name" value="Hypothetical PUA domain-like, domain 1"/>
    <property type="match status" value="1"/>
</dbReference>
<dbReference type="NCBIfam" id="TIGR00046">
    <property type="entry name" value="RsmE family RNA methyltransferase"/>
    <property type="match status" value="1"/>
</dbReference>
<proteinExistence type="inferred from homology"/>
<dbReference type="EC" id="2.1.1.193" evidence="3 12"/>
<dbReference type="Pfam" id="PF04452">
    <property type="entry name" value="Methyltrans_RNA"/>
    <property type="match status" value="1"/>
</dbReference>
<evidence type="ECO:0000256" key="1">
    <source>
        <dbReference type="ARBA" id="ARBA00004496"/>
    </source>
</evidence>
<dbReference type="InterPro" id="IPR029028">
    <property type="entry name" value="Alpha/beta_knot_MTases"/>
</dbReference>
<evidence type="ECO:0000256" key="10">
    <source>
        <dbReference type="ARBA" id="ARBA00025699"/>
    </source>
</evidence>
<organism evidence="15 16">
    <name type="scientific">Allopusillimonas soli</name>
    <dbReference type="NCBI Taxonomy" id="659016"/>
    <lineage>
        <taxon>Bacteria</taxon>
        <taxon>Pseudomonadati</taxon>
        <taxon>Pseudomonadota</taxon>
        <taxon>Betaproteobacteria</taxon>
        <taxon>Burkholderiales</taxon>
        <taxon>Alcaligenaceae</taxon>
        <taxon>Allopusillimonas</taxon>
    </lineage>
</organism>
<keyword evidence="9 12" id="KW-0949">S-adenosyl-L-methionine</keyword>
<evidence type="ECO:0000313" key="16">
    <source>
        <dbReference type="Proteomes" id="UP000580517"/>
    </source>
</evidence>
<dbReference type="PANTHER" id="PTHR30027:SF3">
    <property type="entry name" value="16S RRNA (URACIL(1498)-N(3))-METHYLTRANSFERASE"/>
    <property type="match status" value="1"/>
</dbReference>
<evidence type="ECO:0000256" key="11">
    <source>
        <dbReference type="ARBA" id="ARBA00047944"/>
    </source>
</evidence>
<dbReference type="EMBL" id="JACCEW010000006">
    <property type="protein sequence ID" value="NYT38495.1"/>
    <property type="molecule type" value="Genomic_DNA"/>
</dbReference>
<evidence type="ECO:0000256" key="2">
    <source>
        <dbReference type="ARBA" id="ARBA00005528"/>
    </source>
</evidence>
<reference evidence="15 16" key="1">
    <citation type="submission" date="2020-07" db="EMBL/GenBank/DDBJ databases">
        <title>Taxonomic revisions and descriptions of new bacterial species based on genomic comparisons in the high-G+C-content subgroup of the family Alcaligenaceae.</title>
        <authorList>
            <person name="Szabo A."/>
            <person name="Felfoldi T."/>
        </authorList>
    </citation>
    <scope>NUCLEOTIDE SEQUENCE [LARGE SCALE GENOMIC DNA]</scope>
    <source>
        <strain evidence="15 16">DSM 25264</strain>
    </source>
</reference>
<dbReference type="PANTHER" id="PTHR30027">
    <property type="entry name" value="RIBOSOMAL RNA SMALL SUBUNIT METHYLTRANSFERASE E"/>
    <property type="match status" value="1"/>
</dbReference>
<gene>
    <name evidence="15" type="ORF">H0A68_16550</name>
</gene>
<comment type="subcellular location">
    <subcellularLocation>
        <location evidence="1 12">Cytoplasm</location>
    </subcellularLocation>
</comment>
<dbReference type="OrthoDB" id="9815641at2"/>
<sequence>MPTPRFFLPPPLTAAATIRLPDALAHHALRVLRLRDNASIILFDGRGGQFPATLQIHGKGASAILGAHDPAEAELAGQITLVQGIASGDKMDWVIEKAVELGACAVVPIAAHRSVLQLSGDRLRKRMAHWRRIAQAASEQSGRNRIMRVDEPRHLAHYLEEADATSQPALFCHPDASSTLAHALHGVRDKFALLVGPEGGWSEEEQALARARGLQPVSFGKRVLRTETAGLALMAACSALLGW</sequence>
<keyword evidence="7 12" id="KW-0489">Methyltransferase</keyword>
<protein>
    <recommendedName>
        <fullName evidence="4 12">Ribosomal RNA small subunit methyltransferase E</fullName>
        <ecNumber evidence="3 12">2.1.1.193</ecNumber>
    </recommendedName>
</protein>
<dbReference type="CDD" id="cd18084">
    <property type="entry name" value="RsmE-like"/>
    <property type="match status" value="1"/>
</dbReference>
<dbReference type="Proteomes" id="UP000580517">
    <property type="component" value="Unassembled WGS sequence"/>
</dbReference>
<dbReference type="InterPro" id="IPR046886">
    <property type="entry name" value="RsmE_MTase_dom"/>
</dbReference>
<evidence type="ECO:0000256" key="7">
    <source>
        <dbReference type="ARBA" id="ARBA00022603"/>
    </source>
</evidence>
<dbReference type="InterPro" id="IPR006700">
    <property type="entry name" value="RsmE"/>
</dbReference>
<keyword evidence="5 12" id="KW-0963">Cytoplasm</keyword>
<feature type="domain" description="Ribosomal RNA small subunit methyltransferase E PUA-like" evidence="14">
    <location>
        <begin position="20"/>
        <end position="55"/>
    </location>
</feature>
<evidence type="ECO:0000256" key="4">
    <source>
        <dbReference type="ARBA" id="ARBA00013673"/>
    </source>
</evidence>
<evidence type="ECO:0000259" key="14">
    <source>
        <dbReference type="Pfam" id="PF20260"/>
    </source>
</evidence>
<evidence type="ECO:0000256" key="9">
    <source>
        <dbReference type="ARBA" id="ARBA00022691"/>
    </source>
</evidence>
<dbReference type="SUPFAM" id="SSF88697">
    <property type="entry name" value="PUA domain-like"/>
    <property type="match status" value="1"/>
</dbReference>
<keyword evidence="8 12" id="KW-0808">Transferase</keyword>
<dbReference type="NCBIfam" id="NF008692">
    <property type="entry name" value="PRK11713.1-5"/>
    <property type="match status" value="1"/>
</dbReference>
<keyword evidence="6 12" id="KW-0698">rRNA processing</keyword>
<evidence type="ECO:0000256" key="3">
    <source>
        <dbReference type="ARBA" id="ARBA00012328"/>
    </source>
</evidence>
<dbReference type="Gene3D" id="3.40.1280.10">
    <property type="match status" value="1"/>
</dbReference>
<dbReference type="GO" id="GO:0005737">
    <property type="term" value="C:cytoplasm"/>
    <property type="evidence" value="ECO:0007669"/>
    <property type="project" value="UniProtKB-SubCell"/>
</dbReference>
<dbReference type="InterPro" id="IPR046887">
    <property type="entry name" value="RsmE_PUA-like"/>
</dbReference>
<keyword evidence="16" id="KW-1185">Reference proteome</keyword>
<accession>A0A853FCH4</accession>
<dbReference type="AlphaFoldDB" id="A0A853FCH4"/>
<comment type="function">
    <text evidence="10 12">Specifically methylates the N3 position of the uracil ring of uridine 1498 (m3U1498) in 16S rRNA. Acts on the fully assembled 30S ribosomal subunit.</text>
</comment>
<feature type="domain" description="Ribosomal RNA small subunit methyltransferase E methyltransferase" evidence="13">
    <location>
        <begin position="76"/>
        <end position="237"/>
    </location>
</feature>
<evidence type="ECO:0000259" key="13">
    <source>
        <dbReference type="Pfam" id="PF04452"/>
    </source>
</evidence>
<dbReference type="SUPFAM" id="SSF75217">
    <property type="entry name" value="alpha/beta knot"/>
    <property type="match status" value="1"/>
</dbReference>
<comment type="catalytic activity">
    <reaction evidence="11 12">
        <text>uridine(1498) in 16S rRNA + S-adenosyl-L-methionine = N(3)-methyluridine(1498) in 16S rRNA + S-adenosyl-L-homocysteine + H(+)</text>
        <dbReference type="Rhea" id="RHEA:42920"/>
        <dbReference type="Rhea" id="RHEA-COMP:10283"/>
        <dbReference type="Rhea" id="RHEA-COMP:10284"/>
        <dbReference type="ChEBI" id="CHEBI:15378"/>
        <dbReference type="ChEBI" id="CHEBI:57856"/>
        <dbReference type="ChEBI" id="CHEBI:59789"/>
        <dbReference type="ChEBI" id="CHEBI:65315"/>
        <dbReference type="ChEBI" id="CHEBI:74502"/>
        <dbReference type="EC" id="2.1.1.193"/>
    </reaction>
</comment>
<dbReference type="GO" id="GO:0070475">
    <property type="term" value="P:rRNA base methylation"/>
    <property type="evidence" value="ECO:0007669"/>
    <property type="project" value="TreeGrafter"/>
</dbReference>
<dbReference type="Pfam" id="PF20260">
    <property type="entry name" value="PUA_4"/>
    <property type="match status" value="1"/>
</dbReference>
<evidence type="ECO:0000256" key="6">
    <source>
        <dbReference type="ARBA" id="ARBA00022552"/>
    </source>
</evidence>
<comment type="caution">
    <text evidence="15">The sequence shown here is derived from an EMBL/GenBank/DDBJ whole genome shotgun (WGS) entry which is preliminary data.</text>
</comment>
<evidence type="ECO:0000256" key="12">
    <source>
        <dbReference type="PIRNR" id="PIRNR015601"/>
    </source>
</evidence>
<name>A0A853FCH4_9BURK</name>
<dbReference type="InterPro" id="IPR015947">
    <property type="entry name" value="PUA-like_sf"/>
</dbReference>
<evidence type="ECO:0000256" key="5">
    <source>
        <dbReference type="ARBA" id="ARBA00022490"/>
    </source>
</evidence>